<evidence type="ECO:0000313" key="2">
    <source>
        <dbReference type="EMBL" id="VDH97490.1"/>
    </source>
</evidence>
<dbReference type="Proteomes" id="UP000596742">
    <property type="component" value="Unassembled WGS sequence"/>
</dbReference>
<feature type="domain" description="DZIP3-like HEPN" evidence="1">
    <location>
        <begin position="207"/>
        <end position="330"/>
    </location>
</feature>
<protein>
    <recommendedName>
        <fullName evidence="1">DZIP3-like HEPN domain-containing protein</fullName>
    </recommendedName>
</protein>
<dbReference type="Pfam" id="PF18738">
    <property type="entry name" value="HEPN_DZIP3"/>
    <property type="match status" value="1"/>
</dbReference>
<evidence type="ECO:0000313" key="3">
    <source>
        <dbReference type="Proteomes" id="UP000596742"/>
    </source>
</evidence>
<dbReference type="AlphaFoldDB" id="A0A8B6C0D6"/>
<dbReference type="EMBL" id="UYJE01000899">
    <property type="protein sequence ID" value="VDH97490.1"/>
    <property type="molecule type" value="Genomic_DNA"/>
</dbReference>
<sequence length="408" mass="48200">MIIKYYVTPQGVQRKYLKKDFYFVITDNEIVLMDKLPNIDQLTIEICFKILRSENMLDEPTCKWGSVPHDIEVDIADDVQRLINATNSILRINSAELTEKYFESLLEEIKLIVTRTDFSLQQNALGSMFNSFSRSEADTVSILQDLTRVKAIADSEFVPDIESEKRERCSRLAMAVIDTFPNVLRDIIRSNISASDLYLCCTRFIYTLNPEQQANLRQLQYSNTYSSLDVTLIYKLLRQFNLISTQGWGAVPDKANTKLADDIERIRFHRNQIAHRCDTNIDTNLFDDYFDKFQEIARRMDLIFFQKTNYEQQIIGHRTRRIDTKLQKKYENAMKEIENIQLRFEKRPIKFYWGDDFDKCVMNLRSLLKDEHLEGRHTVRVKIIFQNEEEVERNIDVVNYLKDEINKV</sequence>
<comment type="caution">
    <text evidence="2">The sequence shown here is derived from an EMBL/GenBank/DDBJ whole genome shotgun (WGS) entry which is preliminary data.</text>
</comment>
<organism evidence="2 3">
    <name type="scientific">Mytilus galloprovincialis</name>
    <name type="common">Mediterranean mussel</name>
    <dbReference type="NCBI Taxonomy" id="29158"/>
    <lineage>
        <taxon>Eukaryota</taxon>
        <taxon>Metazoa</taxon>
        <taxon>Spiralia</taxon>
        <taxon>Lophotrochozoa</taxon>
        <taxon>Mollusca</taxon>
        <taxon>Bivalvia</taxon>
        <taxon>Autobranchia</taxon>
        <taxon>Pteriomorphia</taxon>
        <taxon>Mytilida</taxon>
        <taxon>Mytiloidea</taxon>
        <taxon>Mytilidae</taxon>
        <taxon>Mytilinae</taxon>
        <taxon>Mytilus</taxon>
    </lineage>
</organism>
<keyword evidence="3" id="KW-1185">Reference proteome</keyword>
<reference evidence="2" key="1">
    <citation type="submission" date="2018-11" db="EMBL/GenBank/DDBJ databases">
        <authorList>
            <person name="Alioto T."/>
            <person name="Alioto T."/>
        </authorList>
    </citation>
    <scope>NUCLEOTIDE SEQUENCE</scope>
</reference>
<name>A0A8B6C0D6_MYTGA</name>
<accession>A0A8B6C0D6</accession>
<evidence type="ECO:0000259" key="1">
    <source>
        <dbReference type="Pfam" id="PF18738"/>
    </source>
</evidence>
<dbReference type="OrthoDB" id="6089586at2759"/>
<dbReference type="InterPro" id="IPR041249">
    <property type="entry name" value="HEPN_DZIP3"/>
</dbReference>
<proteinExistence type="predicted"/>
<gene>
    <name evidence="2" type="ORF">MGAL_10B026105</name>
</gene>